<dbReference type="EMBL" id="BLKW01000002">
    <property type="protein sequence ID" value="GFG72841.1"/>
    <property type="molecule type" value="Genomic_DNA"/>
</dbReference>
<protein>
    <recommendedName>
        <fullName evidence="2">J domain-containing protein</fullName>
    </recommendedName>
</protein>
<dbReference type="Gene3D" id="1.10.287.110">
    <property type="entry name" value="DnaJ domain"/>
    <property type="match status" value="1"/>
</dbReference>
<dbReference type="AlphaFoldDB" id="A0A7I9XS70"/>
<dbReference type="PANTHER" id="PTHR24074">
    <property type="entry name" value="CO-CHAPERONE PROTEIN DJLA"/>
    <property type="match status" value="1"/>
</dbReference>
<feature type="region of interest" description="Disordered" evidence="1">
    <location>
        <begin position="24"/>
        <end position="46"/>
    </location>
</feature>
<dbReference type="InterPro" id="IPR001623">
    <property type="entry name" value="DnaJ_domain"/>
</dbReference>
<keyword evidence="4" id="KW-1185">Reference proteome</keyword>
<dbReference type="PROSITE" id="PS50076">
    <property type="entry name" value="DNAJ_2"/>
    <property type="match status" value="1"/>
</dbReference>
<organism evidence="3 4">
    <name type="scientific">Mycobacterium botniense</name>
    <dbReference type="NCBI Taxonomy" id="84962"/>
    <lineage>
        <taxon>Bacteria</taxon>
        <taxon>Bacillati</taxon>
        <taxon>Actinomycetota</taxon>
        <taxon>Actinomycetes</taxon>
        <taxon>Mycobacteriales</taxon>
        <taxon>Mycobacteriaceae</taxon>
        <taxon>Mycobacterium</taxon>
    </lineage>
</organism>
<sequence>MTDPYAVLGVAPTATQAEITRAYRRQLRAHHPDSRPSASNSGADERLRQILAAYALLRDPRRRAEYDRTARPARRDTGPVRIPVTRIEPVDNEPPLRAGPVRWHR</sequence>
<name>A0A7I9XS70_9MYCO</name>
<dbReference type="CDD" id="cd06257">
    <property type="entry name" value="DnaJ"/>
    <property type="match status" value="1"/>
</dbReference>
<gene>
    <name evidence="3" type="ORF">MBOT_02060</name>
</gene>
<feature type="domain" description="J" evidence="2">
    <location>
        <begin position="3"/>
        <end position="70"/>
    </location>
</feature>
<dbReference type="PRINTS" id="PR00625">
    <property type="entry name" value="JDOMAIN"/>
</dbReference>
<dbReference type="RefSeq" id="WP_163753404.1">
    <property type="nucleotide sequence ID" value="NZ_BLKW01000002.1"/>
</dbReference>
<evidence type="ECO:0000256" key="1">
    <source>
        <dbReference type="SAM" id="MobiDB-lite"/>
    </source>
</evidence>
<feature type="region of interest" description="Disordered" evidence="1">
    <location>
        <begin position="63"/>
        <end position="105"/>
    </location>
</feature>
<evidence type="ECO:0000313" key="4">
    <source>
        <dbReference type="Proteomes" id="UP000465361"/>
    </source>
</evidence>
<comment type="caution">
    <text evidence="3">The sequence shown here is derived from an EMBL/GenBank/DDBJ whole genome shotgun (WGS) entry which is preliminary data.</text>
</comment>
<dbReference type="InterPro" id="IPR036869">
    <property type="entry name" value="J_dom_sf"/>
</dbReference>
<evidence type="ECO:0000259" key="2">
    <source>
        <dbReference type="PROSITE" id="PS50076"/>
    </source>
</evidence>
<dbReference type="SUPFAM" id="SSF46565">
    <property type="entry name" value="Chaperone J-domain"/>
    <property type="match status" value="1"/>
</dbReference>
<reference evidence="3 4" key="1">
    <citation type="journal article" date="2019" name="Emerg. Microbes Infect.">
        <title>Comprehensive subspecies identification of 175 nontuberculous mycobacteria species based on 7547 genomic profiles.</title>
        <authorList>
            <person name="Matsumoto Y."/>
            <person name="Kinjo T."/>
            <person name="Motooka D."/>
            <person name="Nabeya D."/>
            <person name="Jung N."/>
            <person name="Uechi K."/>
            <person name="Horii T."/>
            <person name="Iida T."/>
            <person name="Fujita J."/>
            <person name="Nakamura S."/>
        </authorList>
    </citation>
    <scope>NUCLEOTIDE SEQUENCE [LARGE SCALE GENOMIC DNA]</scope>
    <source>
        <strain evidence="3 4">JCM 17322</strain>
    </source>
</reference>
<proteinExistence type="predicted"/>
<feature type="compositionally biased region" description="Basic and acidic residues" evidence="1">
    <location>
        <begin position="63"/>
        <end position="78"/>
    </location>
</feature>
<evidence type="ECO:0000313" key="3">
    <source>
        <dbReference type="EMBL" id="GFG72841.1"/>
    </source>
</evidence>
<dbReference type="Proteomes" id="UP000465361">
    <property type="component" value="Unassembled WGS sequence"/>
</dbReference>
<dbReference type="InterPro" id="IPR050817">
    <property type="entry name" value="DjlA_DnaK_co-chaperone"/>
</dbReference>
<dbReference type="SMART" id="SM00271">
    <property type="entry name" value="DnaJ"/>
    <property type="match status" value="1"/>
</dbReference>
<accession>A0A7I9XS70</accession>
<dbReference type="Pfam" id="PF00226">
    <property type="entry name" value="DnaJ"/>
    <property type="match status" value="1"/>
</dbReference>